<dbReference type="Pfam" id="PF03069">
    <property type="entry name" value="FmdA_AmdA"/>
    <property type="match status" value="1"/>
</dbReference>
<evidence type="ECO:0000313" key="1">
    <source>
        <dbReference type="EMBL" id="PIE34170.1"/>
    </source>
</evidence>
<name>A0A2G6KFJ4_9BACT</name>
<comment type="caution">
    <text evidence="1">The sequence shown here is derived from an EMBL/GenBank/DDBJ whole genome shotgun (WGS) entry which is preliminary data.</text>
</comment>
<dbReference type="Gene3D" id="3.10.28.20">
    <property type="entry name" value="Acetamidase/Formamidase-like domains"/>
    <property type="match status" value="1"/>
</dbReference>
<organism evidence="1 2">
    <name type="scientific">candidate division KSB3 bacterium</name>
    <dbReference type="NCBI Taxonomy" id="2044937"/>
    <lineage>
        <taxon>Bacteria</taxon>
        <taxon>candidate division KSB3</taxon>
    </lineage>
</organism>
<reference evidence="1 2" key="1">
    <citation type="submission" date="2017-10" db="EMBL/GenBank/DDBJ databases">
        <title>Novel microbial diversity and functional potential in the marine mammal oral microbiome.</title>
        <authorList>
            <person name="Dudek N.K."/>
            <person name="Sun C.L."/>
            <person name="Burstein D."/>
            <person name="Kantor R.S."/>
            <person name="Aliaga Goltsman D.S."/>
            <person name="Bik E.M."/>
            <person name="Thomas B.C."/>
            <person name="Banfield J.F."/>
            <person name="Relman D.A."/>
        </authorList>
    </citation>
    <scope>NUCLEOTIDE SEQUENCE [LARGE SCALE GENOMIC DNA]</scope>
    <source>
        <strain evidence="1">DOLJORAL78_47_16</strain>
    </source>
</reference>
<evidence type="ECO:0000313" key="2">
    <source>
        <dbReference type="Proteomes" id="UP000230821"/>
    </source>
</evidence>
<gene>
    <name evidence="1" type="ORF">CSA56_08510</name>
</gene>
<dbReference type="AlphaFoldDB" id="A0A2G6KFJ4"/>
<dbReference type="EMBL" id="PDSK01000091">
    <property type="protein sequence ID" value="PIE34170.1"/>
    <property type="molecule type" value="Genomic_DNA"/>
</dbReference>
<dbReference type="SUPFAM" id="SSF141130">
    <property type="entry name" value="Acetamidase/Formamidase-like"/>
    <property type="match status" value="1"/>
</dbReference>
<dbReference type="PANTHER" id="PTHR31891">
    <property type="entry name" value="FORMAMIDASE C869.04-RELATED"/>
    <property type="match status" value="1"/>
</dbReference>
<protein>
    <submittedName>
        <fullName evidence="1">Acetamidase</fullName>
    </submittedName>
</protein>
<sequence>MKIANRDVLYHEISRLNPVTLEVASGEVFQVKTELNSGSWLQNVQDIWSPEKSSHSNPSSGCIYVEGAGPGDMLAIKILDIELADVGYTASSPSQNLYSNWLRKKEWGIFTKTVAIEDGFVLWSDRIKIPVQPMIGVLATAPALGAPRTVENGSFGGNMDIQEITTGHIVYLPVYVDGGLLHVGDVHAVMGDGEICGAGGIETRATVTLRVDVREKPQGMLWPRIESPEHLITVGCEKPAEDAFRIALQEMLKWMSEGYGFSETEAFLLLGQILHARCTQFVDPLYTYICKVPKQYLKV</sequence>
<dbReference type="Gene3D" id="2.60.120.580">
    <property type="entry name" value="Acetamidase/Formamidase-like domains"/>
    <property type="match status" value="2"/>
</dbReference>
<dbReference type="InterPro" id="IPR004304">
    <property type="entry name" value="FmdA_AmdA"/>
</dbReference>
<dbReference type="Proteomes" id="UP000230821">
    <property type="component" value="Unassembled WGS sequence"/>
</dbReference>
<dbReference type="PANTHER" id="PTHR31891:SF1">
    <property type="entry name" value="FORMAMIDASE C869.04-RELATED"/>
    <property type="match status" value="1"/>
</dbReference>
<proteinExistence type="predicted"/>
<dbReference type="GO" id="GO:0016811">
    <property type="term" value="F:hydrolase activity, acting on carbon-nitrogen (but not peptide) bonds, in linear amides"/>
    <property type="evidence" value="ECO:0007669"/>
    <property type="project" value="InterPro"/>
</dbReference>
<accession>A0A2G6KFJ4</accession>